<evidence type="ECO:0000313" key="1">
    <source>
        <dbReference type="EMBL" id="GAA4286391.1"/>
    </source>
</evidence>
<name>A0ABP8ER59_9MICO</name>
<dbReference type="Proteomes" id="UP001499841">
    <property type="component" value="Unassembled WGS sequence"/>
</dbReference>
<dbReference type="InterPro" id="IPR043857">
    <property type="entry name" value="DUF5819"/>
</dbReference>
<accession>A0ABP8ER59</accession>
<dbReference type="Pfam" id="PF19136">
    <property type="entry name" value="DUF5819"/>
    <property type="match status" value="1"/>
</dbReference>
<dbReference type="EMBL" id="BAABBA010000003">
    <property type="protein sequence ID" value="GAA4286391.1"/>
    <property type="molecule type" value="Genomic_DNA"/>
</dbReference>
<protein>
    <submittedName>
        <fullName evidence="1">Uncharacterized protein</fullName>
    </submittedName>
</protein>
<evidence type="ECO:0000313" key="2">
    <source>
        <dbReference type="Proteomes" id="UP001499841"/>
    </source>
</evidence>
<reference evidence="2" key="1">
    <citation type="journal article" date="2019" name="Int. J. Syst. Evol. Microbiol.">
        <title>The Global Catalogue of Microorganisms (GCM) 10K type strain sequencing project: providing services to taxonomists for standard genome sequencing and annotation.</title>
        <authorList>
            <consortium name="The Broad Institute Genomics Platform"/>
            <consortium name="The Broad Institute Genome Sequencing Center for Infectious Disease"/>
            <person name="Wu L."/>
            <person name="Ma J."/>
        </authorList>
    </citation>
    <scope>NUCLEOTIDE SEQUENCE [LARGE SCALE GENOMIC DNA]</scope>
    <source>
        <strain evidence="2">JCM 17459</strain>
    </source>
</reference>
<proteinExistence type="predicted"/>
<organism evidence="1 2">
    <name type="scientific">Georgenia daeguensis</name>
    <dbReference type="NCBI Taxonomy" id="908355"/>
    <lineage>
        <taxon>Bacteria</taxon>
        <taxon>Bacillati</taxon>
        <taxon>Actinomycetota</taxon>
        <taxon>Actinomycetes</taxon>
        <taxon>Micrococcales</taxon>
        <taxon>Bogoriellaceae</taxon>
        <taxon>Georgenia</taxon>
    </lineage>
</organism>
<keyword evidence="2" id="KW-1185">Reference proteome</keyword>
<dbReference type="RefSeq" id="WP_345037855.1">
    <property type="nucleotide sequence ID" value="NZ_BAABBA010000003.1"/>
</dbReference>
<comment type="caution">
    <text evidence="1">The sequence shown here is derived from an EMBL/GenBank/DDBJ whole genome shotgun (WGS) entry which is preliminary data.</text>
</comment>
<gene>
    <name evidence="1" type="ORF">GCM10022262_07500</name>
</gene>
<sequence length="238" mass="27123">MIARSKFAKAFVSGVCLIVAFYVFLSAVLVEPFGVLRSRFDGLVDASTPFFEQRWSLFAPNMPMENSELLVQAEYREGGALVRTAWVNVTRIEFQAVAGHPLPSRVKKTSWNLQNRYMDGFQRLADVQKSLLTSDIEGDVRVELDATGGDDKLHENVALYDGLLLEYLTYFMSAYSSREVEALRWRVVSESIPERRNVIERSSLDTDVVTFGWRVAARVDDDLMLSAFEDLIQRYAER</sequence>